<dbReference type="KEGG" id="wei:EQG49_01195"/>
<sequence length="186" mass="21088">MDDLMKMPDGYELVSSMPHMRNGQSVMVNRYQPAGEYVEFGPREIVITDDQGELVSISNLTRSDFEGKFASRTALVERAMDIWEQVLPHYATGLTFLRIERQTREFVADGVSQSFPVVWIKFGHTNGSYNWVTLATDGSVIEIERESEWDYGRGRRATEMWDNDAWVAAYENRGPQLAAPGAVARA</sequence>
<dbReference type="EMBL" id="CP037940">
    <property type="protein sequence ID" value="QBO35165.1"/>
    <property type="molecule type" value="Genomic_DNA"/>
</dbReference>
<dbReference type="OrthoDB" id="7061608at2"/>
<organism evidence="1 2">
    <name type="scientific">Periweissella cryptocerci</name>
    <dbReference type="NCBI Taxonomy" id="2506420"/>
    <lineage>
        <taxon>Bacteria</taxon>
        <taxon>Bacillati</taxon>
        <taxon>Bacillota</taxon>
        <taxon>Bacilli</taxon>
        <taxon>Lactobacillales</taxon>
        <taxon>Lactobacillaceae</taxon>
        <taxon>Periweissella</taxon>
    </lineage>
</organism>
<reference evidence="2" key="1">
    <citation type="submission" date="2019-03" db="EMBL/GenBank/DDBJ databases">
        <title>Weissella sp. 26KH-42 Genome sequencing.</title>
        <authorList>
            <person name="Heo J."/>
            <person name="Kim S.-J."/>
            <person name="Kim J.-S."/>
            <person name="Hong S.-B."/>
            <person name="Kwon S.-W."/>
        </authorList>
    </citation>
    <scope>NUCLEOTIDE SEQUENCE [LARGE SCALE GENOMIC DNA]</scope>
    <source>
        <strain evidence="2">26KH-42</strain>
    </source>
</reference>
<evidence type="ECO:0000313" key="1">
    <source>
        <dbReference type="EMBL" id="QBO35165.1"/>
    </source>
</evidence>
<gene>
    <name evidence="1" type="ORF">EQG49_01195</name>
</gene>
<evidence type="ECO:0000313" key="2">
    <source>
        <dbReference type="Proteomes" id="UP000292886"/>
    </source>
</evidence>
<accession>A0A4V1AID9</accession>
<dbReference type="AlphaFoldDB" id="A0A4V1AID9"/>
<dbReference type="RefSeq" id="WP_133362245.1">
    <property type="nucleotide sequence ID" value="NZ_CP037940.1"/>
</dbReference>
<proteinExistence type="predicted"/>
<name>A0A4V1AID9_9LACO</name>
<keyword evidence="2" id="KW-1185">Reference proteome</keyword>
<dbReference type="Proteomes" id="UP000292886">
    <property type="component" value="Chromosome"/>
</dbReference>
<protein>
    <submittedName>
        <fullName evidence="1">Uncharacterized protein</fullName>
    </submittedName>
</protein>